<dbReference type="PROSITE" id="PS00198">
    <property type="entry name" value="4FE4S_FER_1"/>
    <property type="match status" value="1"/>
</dbReference>
<dbReference type="GO" id="GO:0051536">
    <property type="term" value="F:iron-sulfur cluster binding"/>
    <property type="evidence" value="ECO:0007669"/>
    <property type="project" value="UniProtKB-KW"/>
</dbReference>
<evidence type="ECO:0000313" key="10">
    <source>
        <dbReference type="Proteomes" id="UP000503540"/>
    </source>
</evidence>
<dbReference type="Pfam" id="PF13183">
    <property type="entry name" value="Fer4_8"/>
    <property type="match status" value="1"/>
</dbReference>
<evidence type="ECO:0000256" key="4">
    <source>
        <dbReference type="ARBA" id="ARBA00022827"/>
    </source>
</evidence>
<dbReference type="GO" id="GO:1903457">
    <property type="term" value="P:lactate catabolic process"/>
    <property type="evidence" value="ECO:0007669"/>
    <property type="project" value="TreeGrafter"/>
</dbReference>
<name>A0A6G9YBS6_9NOCA</name>
<evidence type="ECO:0000256" key="1">
    <source>
        <dbReference type="ARBA" id="ARBA00001974"/>
    </source>
</evidence>
<dbReference type="InterPro" id="IPR016169">
    <property type="entry name" value="FAD-bd_PCMH_sub2"/>
</dbReference>
<dbReference type="SUPFAM" id="SSF46548">
    <property type="entry name" value="alpha-helical ferredoxin"/>
    <property type="match status" value="1"/>
</dbReference>
<organism evidence="9 10">
    <name type="scientific">Nocardia arthritidis</name>
    <dbReference type="NCBI Taxonomy" id="228602"/>
    <lineage>
        <taxon>Bacteria</taxon>
        <taxon>Bacillati</taxon>
        <taxon>Actinomycetota</taxon>
        <taxon>Actinomycetes</taxon>
        <taxon>Mycobacteriales</taxon>
        <taxon>Nocardiaceae</taxon>
        <taxon>Nocardia</taxon>
    </lineage>
</organism>
<keyword evidence="4" id="KW-0274">FAD</keyword>
<dbReference type="InterPro" id="IPR017896">
    <property type="entry name" value="4Fe4S_Fe-S-bd"/>
</dbReference>
<dbReference type="Proteomes" id="UP000503540">
    <property type="component" value="Chromosome"/>
</dbReference>
<dbReference type="Pfam" id="PF02754">
    <property type="entry name" value="CCG"/>
    <property type="match status" value="1"/>
</dbReference>
<dbReference type="InterPro" id="IPR004017">
    <property type="entry name" value="Cys_rich_dom"/>
</dbReference>
<sequence>MAQLLKANRLYRTTNRKRMPLGSADWQPREMRRHFRHRRENQWSTRNPMTSNTTAERLERALRETISGEVAFDEYTRHLFSRDASMYSIMPMGVVFPRDADDVAAAVRAAGTEGVPIVARGAGTSLAGQTVGSGLVLDMSRHMNRIIDIDPVARTALVEAGVVQDQLNRAAAAHGLMFGPDTSTSNRATIGGMIGNNSAGSGSLTYGMTIDHVRALDAVLADGSRVRLAPVDEAELERRAHRPTLEGRIYQALPDLISANEQIIEAGMPVFWRRAGGYRLDRLAGFGADRPFDLAKFVVGAEGTLLIVTHALVDLVPKPAHTVYAVGHFADAISAIEATTDALSCEPHQVELMDKTILDLSRQKIEYASLGEILVGDPGALLFVSFSGDDETELIAKLDRLDELWRRDGHGYHTLRAVTPADQTALLKVRKSSLGLLMAAGEGTRRPLAFVEDTAVEPRHLAEYTKRFKEILDAHKLAAGFYGHCSVGCLHIRPFVDLTDPDQVVKMRTVAEAIKDLVAEYGGVNSSEHGDGLARSEFNPGIFGDELYEAMRKVKRLFDPGNIMNPGKIVDAPPMTEHLRDRDALPPAPPIATKLTFEVVGGMRGAADRCMNIGLCRKAGPGVMCPSYIATKNEEHATRGRANALVKALSEPDPHTALGDERLHDILDLCLMCKACKSECPMSVDMASLKAEALAHHHEIHGTPLRAKVFGSIRLLNRLGSATAPLSNLPGRIGPVRRIMDRTLGITDARPLPVYQRRNLIRWFRHRSAAPATSLGTVNWLADSFSTYTEPRIGIAAIELLERAGWRVDLAAGGCCGRSSMSKGLLDDARKKAAGLIDSLANTEPGSPIVGCEPSCLFMLRDEHAALLPDTAAVRAVADRVRQVEELLIEAIDAGRLRLRADSPLAGKRIVFHGHCHQKAEVGTAATMALLRRIPGARVEEIDSGCCGMAGSFGFESEHYQMSMNVGGDRLFPALAAEPADTVVAATGVSCRQQIFHGAGRTAWHPVELIRDALAE</sequence>
<dbReference type="Pfam" id="PF01565">
    <property type="entry name" value="FAD_binding_4"/>
    <property type="match status" value="1"/>
</dbReference>
<evidence type="ECO:0000259" key="8">
    <source>
        <dbReference type="PROSITE" id="PS51387"/>
    </source>
</evidence>
<dbReference type="AlphaFoldDB" id="A0A6G9YBS6"/>
<evidence type="ECO:0000256" key="5">
    <source>
        <dbReference type="ARBA" id="ARBA00023002"/>
    </source>
</evidence>
<dbReference type="InterPro" id="IPR016164">
    <property type="entry name" value="FAD-linked_Oxase-like_C"/>
</dbReference>
<comment type="cofactor">
    <cofactor evidence="1">
        <name>FAD</name>
        <dbReference type="ChEBI" id="CHEBI:57692"/>
    </cofactor>
</comment>
<dbReference type="GO" id="GO:0004458">
    <property type="term" value="F:D-lactate dehydrogenase (cytochrome) activity"/>
    <property type="evidence" value="ECO:0007669"/>
    <property type="project" value="TreeGrafter"/>
</dbReference>
<dbReference type="GO" id="GO:0046872">
    <property type="term" value="F:metal ion binding"/>
    <property type="evidence" value="ECO:0007669"/>
    <property type="project" value="UniProtKB-KW"/>
</dbReference>
<dbReference type="InterPro" id="IPR016171">
    <property type="entry name" value="Vanillyl_alc_oxidase_C-sub2"/>
</dbReference>
<evidence type="ECO:0000256" key="7">
    <source>
        <dbReference type="ARBA" id="ARBA00023014"/>
    </source>
</evidence>
<feature type="domain" description="FAD-binding PCMH-type" evidence="8">
    <location>
        <begin position="87"/>
        <end position="318"/>
    </location>
</feature>
<dbReference type="SUPFAM" id="SSF56176">
    <property type="entry name" value="FAD-binding/transporter-associated domain-like"/>
    <property type="match status" value="1"/>
</dbReference>
<dbReference type="GO" id="GO:0008720">
    <property type="term" value="F:D-lactate dehydrogenase (NAD+) activity"/>
    <property type="evidence" value="ECO:0007669"/>
    <property type="project" value="TreeGrafter"/>
</dbReference>
<keyword evidence="6" id="KW-0408">Iron</keyword>
<dbReference type="InterPro" id="IPR017900">
    <property type="entry name" value="4Fe4S_Fe_S_CS"/>
</dbReference>
<keyword evidence="10" id="KW-1185">Reference proteome</keyword>
<dbReference type="Gene3D" id="1.10.45.10">
    <property type="entry name" value="Vanillyl-alcohol Oxidase, Chain A, domain 4"/>
    <property type="match status" value="1"/>
</dbReference>
<dbReference type="Gene3D" id="3.30.70.2740">
    <property type="match status" value="1"/>
</dbReference>
<keyword evidence="2" id="KW-0285">Flavoprotein</keyword>
<dbReference type="GO" id="GO:0071949">
    <property type="term" value="F:FAD binding"/>
    <property type="evidence" value="ECO:0007669"/>
    <property type="project" value="InterPro"/>
</dbReference>
<evidence type="ECO:0000256" key="3">
    <source>
        <dbReference type="ARBA" id="ARBA00022723"/>
    </source>
</evidence>
<dbReference type="InterPro" id="IPR016166">
    <property type="entry name" value="FAD-bd_PCMH"/>
</dbReference>
<dbReference type="Gene3D" id="3.30.465.10">
    <property type="match status" value="1"/>
</dbReference>
<keyword evidence="3" id="KW-0479">Metal-binding</keyword>
<evidence type="ECO:0000256" key="2">
    <source>
        <dbReference type="ARBA" id="ARBA00022630"/>
    </source>
</evidence>
<dbReference type="InterPro" id="IPR006094">
    <property type="entry name" value="Oxid_FAD_bind_N"/>
</dbReference>
<gene>
    <name evidence="9" type="ORF">F5544_13960</name>
</gene>
<dbReference type="PANTHER" id="PTHR11748">
    <property type="entry name" value="D-LACTATE DEHYDROGENASE"/>
    <property type="match status" value="1"/>
</dbReference>
<reference evidence="9 10" key="1">
    <citation type="journal article" date="2019" name="ACS Chem. Biol.">
        <title>Identification and Mobilization of a Cryptic Antibiotic Biosynthesis Gene Locus from a Human-Pathogenic Nocardia Isolate.</title>
        <authorList>
            <person name="Herisse M."/>
            <person name="Ishida K."/>
            <person name="Porter J.L."/>
            <person name="Howden B."/>
            <person name="Hertweck C."/>
            <person name="Stinear T.P."/>
            <person name="Pidot S.J."/>
        </authorList>
    </citation>
    <scope>NUCLEOTIDE SEQUENCE [LARGE SCALE GENOMIC DNA]</scope>
    <source>
        <strain evidence="9 10">AUSMDU00012717</strain>
    </source>
</reference>
<dbReference type="PROSITE" id="PS51387">
    <property type="entry name" value="FAD_PCMH"/>
    <property type="match status" value="1"/>
</dbReference>
<dbReference type="InterPro" id="IPR036318">
    <property type="entry name" value="FAD-bd_PCMH-like_sf"/>
</dbReference>
<keyword evidence="5" id="KW-0560">Oxidoreductase</keyword>
<keyword evidence="7" id="KW-0411">Iron-sulfur</keyword>
<accession>A0A6G9YBS6</accession>
<proteinExistence type="predicted"/>
<dbReference type="EMBL" id="CP046172">
    <property type="protein sequence ID" value="QIS10679.1"/>
    <property type="molecule type" value="Genomic_DNA"/>
</dbReference>
<dbReference type="Pfam" id="PF02913">
    <property type="entry name" value="FAD-oxidase_C"/>
    <property type="match status" value="1"/>
</dbReference>
<evidence type="ECO:0000313" key="9">
    <source>
        <dbReference type="EMBL" id="QIS10679.1"/>
    </source>
</evidence>
<evidence type="ECO:0000256" key="6">
    <source>
        <dbReference type="ARBA" id="ARBA00023004"/>
    </source>
</evidence>
<dbReference type="KEGG" id="nah:F5544_13960"/>
<dbReference type="PANTHER" id="PTHR11748:SF119">
    <property type="entry name" value="D-2-HYDROXYGLUTARATE DEHYDROGENASE"/>
    <property type="match status" value="1"/>
</dbReference>
<dbReference type="InterPro" id="IPR004113">
    <property type="entry name" value="FAD-bd_oxidored_4_C"/>
</dbReference>
<dbReference type="SUPFAM" id="SSF55103">
    <property type="entry name" value="FAD-linked oxidases, C-terminal domain"/>
    <property type="match status" value="1"/>
</dbReference>
<protein>
    <submittedName>
        <fullName evidence="9">FAD-binding protein</fullName>
    </submittedName>
</protein>